<protein>
    <submittedName>
        <fullName evidence="2">Uncharacterized protein</fullName>
    </submittedName>
</protein>
<dbReference type="AlphaFoldDB" id="V8NGC3"/>
<feature type="region of interest" description="Disordered" evidence="1">
    <location>
        <begin position="1"/>
        <end position="20"/>
    </location>
</feature>
<evidence type="ECO:0000256" key="1">
    <source>
        <dbReference type="SAM" id="MobiDB-lite"/>
    </source>
</evidence>
<name>V8NGC3_OPHHA</name>
<keyword evidence="3" id="KW-1185">Reference proteome</keyword>
<dbReference type="EMBL" id="AZIM01003994">
    <property type="protein sequence ID" value="ETE61334.1"/>
    <property type="molecule type" value="Genomic_DNA"/>
</dbReference>
<feature type="non-terminal residue" evidence="2">
    <location>
        <position position="95"/>
    </location>
</feature>
<reference evidence="2 3" key="1">
    <citation type="journal article" date="2013" name="Proc. Natl. Acad. Sci. U.S.A.">
        <title>The king cobra genome reveals dynamic gene evolution and adaptation in the snake venom system.</title>
        <authorList>
            <person name="Vonk F.J."/>
            <person name="Casewell N.R."/>
            <person name="Henkel C.V."/>
            <person name="Heimberg A.M."/>
            <person name="Jansen H.J."/>
            <person name="McCleary R.J."/>
            <person name="Kerkkamp H.M."/>
            <person name="Vos R.A."/>
            <person name="Guerreiro I."/>
            <person name="Calvete J.J."/>
            <person name="Wuster W."/>
            <person name="Woods A.E."/>
            <person name="Logan J.M."/>
            <person name="Harrison R.A."/>
            <person name="Castoe T.A."/>
            <person name="de Koning A.P."/>
            <person name="Pollock D.D."/>
            <person name="Yandell M."/>
            <person name="Calderon D."/>
            <person name="Renjifo C."/>
            <person name="Currier R.B."/>
            <person name="Salgado D."/>
            <person name="Pla D."/>
            <person name="Sanz L."/>
            <person name="Hyder A.S."/>
            <person name="Ribeiro J.M."/>
            <person name="Arntzen J.W."/>
            <person name="van den Thillart G.E."/>
            <person name="Boetzer M."/>
            <person name="Pirovano W."/>
            <person name="Dirks R.P."/>
            <person name="Spaink H.P."/>
            <person name="Duboule D."/>
            <person name="McGlinn E."/>
            <person name="Kini R.M."/>
            <person name="Richardson M.K."/>
        </authorList>
    </citation>
    <scope>NUCLEOTIDE SEQUENCE</scope>
    <source>
        <tissue evidence="2">Blood</tissue>
    </source>
</reference>
<accession>V8NGC3</accession>
<evidence type="ECO:0000313" key="3">
    <source>
        <dbReference type="Proteomes" id="UP000018936"/>
    </source>
</evidence>
<sequence>MCDLRVGSDQPNLLGKSPDLTHLRHRWSPALVAALTQRPSVLHRAKPSQHHGSERQHQEGLPAARDWGEAGAHQLSRIYPENKEDTLWPGSNLWR</sequence>
<comment type="caution">
    <text evidence="2">The sequence shown here is derived from an EMBL/GenBank/DDBJ whole genome shotgun (WGS) entry which is preliminary data.</text>
</comment>
<gene>
    <name evidence="2" type="ORF">L345_12918</name>
</gene>
<proteinExistence type="predicted"/>
<evidence type="ECO:0000313" key="2">
    <source>
        <dbReference type="EMBL" id="ETE61334.1"/>
    </source>
</evidence>
<organism evidence="2 3">
    <name type="scientific">Ophiophagus hannah</name>
    <name type="common">King cobra</name>
    <name type="synonym">Naja hannah</name>
    <dbReference type="NCBI Taxonomy" id="8665"/>
    <lineage>
        <taxon>Eukaryota</taxon>
        <taxon>Metazoa</taxon>
        <taxon>Chordata</taxon>
        <taxon>Craniata</taxon>
        <taxon>Vertebrata</taxon>
        <taxon>Euteleostomi</taxon>
        <taxon>Lepidosauria</taxon>
        <taxon>Squamata</taxon>
        <taxon>Bifurcata</taxon>
        <taxon>Unidentata</taxon>
        <taxon>Episquamata</taxon>
        <taxon>Toxicofera</taxon>
        <taxon>Serpentes</taxon>
        <taxon>Colubroidea</taxon>
        <taxon>Elapidae</taxon>
        <taxon>Elapinae</taxon>
        <taxon>Ophiophagus</taxon>
    </lineage>
</organism>
<dbReference type="Proteomes" id="UP000018936">
    <property type="component" value="Unassembled WGS sequence"/>
</dbReference>
<feature type="non-terminal residue" evidence="2">
    <location>
        <position position="1"/>
    </location>
</feature>
<feature type="region of interest" description="Disordered" evidence="1">
    <location>
        <begin position="42"/>
        <end position="95"/>
    </location>
</feature>